<feature type="region of interest" description="Disordered" evidence="5">
    <location>
        <begin position="840"/>
        <end position="882"/>
    </location>
</feature>
<dbReference type="Gene3D" id="3.40.50.1820">
    <property type="entry name" value="alpha/beta hydrolase"/>
    <property type="match status" value="1"/>
</dbReference>
<evidence type="ECO:0000259" key="7">
    <source>
        <dbReference type="Pfam" id="PF00151"/>
    </source>
</evidence>
<dbReference type="FunFam" id="3.40.50.1820:FF:000288">
    <property type="entry name" value="Pancreatic triacylglycerol lipase"/>
    <property type="match status" value="1"/>
</dbReference>
<feature type="domain" description="Lipase" evidence="7">
    <location>
        <begin position="78"/>
        <end position="404"/>
    </location>
</feature>
<evidence type="ECO:0000256" key="5">
    <source>
        <dbReference type="SAM" id="MobiDB-lite"/>
    </source>
</evidence>
<feature type="compositionally biased region" description="Basic and acidic residues" evidence="5">
    <location>
        <begin position="852"/>
        <end position="882"/>
    </location>
</feature>
<feature type="region of interest" description="Disordered" evidence="5">
    <location>
        <begin position="891"/>
        <end position="910"/>
    </location>
</feature>
<evidence type="ECO:0000313" key="9">
    <source>
        <dbReference type="Proteomes" id="UP000291343"/>
    </source>
</evidence>
<evidence type="ECO:0000256" key="2">
    <source>
        <dbReference type="ARBA" id="ARBA00010701"/>
    </source>
</evidence>
<evidence type="ECO:0000256" key="3">
    <source>
        <dbReference type="ARBA" id="ARBA00022525"/>
    </source>
</evidence>
<dbReference type="GO" id="GO:0005615">
    <property type="term" value="C:extracellular space"/>
    <property type="evidence" value="ECO:0007669"/>
    <property type="project" value="TreeGrafter"/>
</dbReference>
<dbReference type="STRING" id="195883.A0A482WFP9"/>
<dbReference type="InParanoid" id="A0A482WFP9"/>
<comment type="subcellular location">
    <subcellularLocation>
        <location evidence="1">Secreted</location>
    </subcellularLocation>
</comment>
<feature type="chain" id="PRO_5019834577" description="Lipase domain-containing protein" evidence="6">
    <location>
        <begin position="25"/>
        <end position="1003"/>
    </location>
</feature>
<dbReference type="InterPro" id="IPR000734">
    <property type="entry name" value="TAG_lipase"/>
</dbReference>
<name>A0A482WFP9_LAOST</name>
<dbReference type="AlphaFoldDB" id="A0A482WFP9"/>
<keyword evidence="9" id="KW-1185">Reference proteome</keyword>
<dbReference type="SMR" id="A0A482WFP9"/>
<dbReference type="Proteomes" id="UP000291343">
    <property type="component" value="Unassembled WGS sequence"/>
</dbReference>
<proteinExistence type="inferred from homology"/>
<sequence length="1003" mass="111166">MMSSFKVLFSTLLIFLQCSGNTFGWKGGTQWASPEMEALDERHDQELLKAVQESMAAWERRKASHNHRQKRADSPGVCYEGVGCFKESGPYGYIDMLPSSPEEVDTRFRMYSSKKNRRSDTPLLDVGFANLTAVYTWAGKAFNVSAPTKVIVHGFGSSCSHVWVYEMRRALMSVEECNVICVDWENGATFPNYVRAAANTRLVGKQLAMLIAGLHEKLELPLHKVHMIGFSLGAHVAGFAGAQLKNVSLDPAGPLFESQDPRARLDSSDAAFVDVIHSNGENLILGGLGSWQPMGHVDYYPNGGRMQKGCSNLFVGAVTDILWSVSDVEGRSLCNHRRAYKFFTDSVSPRCQFPALTCDSFDKYLAGNCFPCTDEDNCGNMGYYADKAKGRGTLYLVTRDEEPFCANQYLARVESTPSVLPVVSYGKIQLTLIGDGDLNETFTLTTKDDDELSVGGALSRIIVPHPAVKHYVALQILYTAYSGWISSGLARWSIDKIILVDSLGQSLSVCKRGLVLESGIAALLPLYPGNCKHQSDSSPSVTWSSNLTLPKIPSDNATRYIPTQVVHLGDEIVFNSTLTDKKQNGSDKHDDNYLSYNWQPVPEYPEVSGNSGNDLESTNLNLEDVGRGFLNVKHVSGSWNSTGNATKFQEKPGNTTLDKRSLVKELSGNATRKMDDKRERNLRKDEPYKFEAIMLSDEPAISTNVSGNETSTRPEIKEPILPSTTPRVASNRSPKSDLTPPSVTATESWYHWESSTNNGKKTKKLNLDSIPSAAASTSNETSPERSLVVQLFPQRLVSLLEQAERYARLAFSPFVSQGDNSESRVQRMLKYLPTFWTHSDHSSAAAKRGHRHIDAEKPGENLQNPDHHKIENPEGDTKRPYAFDKNGQTVAASQGHPTLDNLEPSQADPQTPYKLEAQQSIQENSKVVAIPYKVVDQKKVDKFHPKFIPVLHEAEKVSTEESPKVVLDFNRPEGVVDHMETPLAEEESEYEAVEKTTIKEAVR</sequence>
<feature type="compositionally biased region" description="Basic and acidic residues" evidence="5">
    <location>
        <begin position="992"/>
        <end position="1003"/>
    </location>
</feature>
<dbReference type="GO" id="GO:0016298">
    <property type="term" value="F:lipase activity"/>
    <property type="evidence" value="ECO:0007669"/>
    <property type="project" value="InterPro"/>
</dbReference>
<feature type="signal peptide" evidence="6">
    <location>
        <begin position="1"/>
        <end position="24"/>
    </location>
</feature>
<keyword evidence="3" id="KW-0964">Secreted</keyword>
<feature type="compositionally biased region" description="Polar residues" evidence="5">
    <location>
        <begin position="701"/>
        <end position="711"/>
    </location>
</feature>
<dbReference type="GO" id="GO:0016042">
    <property type="term" value="P:lipid catabolic process"/>
    <property type="evidence" value="ECO:0007669"/>
    <property type="project" value="TreeGrafter"/>
</dbReference>
<dbReference type="CDD" id="cd00707">
    <property type="entry name" value="Pancreat_lipase_like"/>
    <property type="match status" value="1"/>
</dbReference>
<comment type="similarity">
    <text evidence="2 4">Belongs to the AB hydrolase superfamily. Lipase family.</text>
</comment>
<evidence type="ECO:0000256" key="6">
    <source>
        <dbReference type="SAM" id="SignalP"/>
    </source>
</evidence>
<protein>
    <recommendedName>
        <fullName evidence="7">Lipase domain-containing protein</fullName>
    </recommendedName>
</protein>
<keyword evidence="6" id="KW-0732">Signal</keyword>
<evidence type="ECO:0000256" key="1">
    <source>
        <dbReference type="ARBA" id="ARBA00004613"/>
    </source>
</evidence>
<dbReference type="InterPro" id="IPR033906">
    <property type="entry name" value="Lipase_N"/>
</dbReference>
<reference evidence="8 9" key="1">
    <citation type="journal article" date="2017" name="Gigascience">
        <title>Genome sequence of the small brown planthopper, Laodelphax striatellus.</title>
        <authorList>
            <person name="Zhu J."/>
            <person name="Jiang F."/>
            <person name="Wang X."/>
            <person name="Yang P."/>
            <person name="Bao Y."/>
            <person name="Zhao W."/>
            <person name="Wang W."/>
            <person name="Lu H."/>
            <person name="Wang Q."/>
            <person name="Cui N."/>
            <person name="Li J."/>
            <person name="Chen X."/>
            <person name="Luo L."/>
            <person name="Yu J."/>
            <person name="Kang L."/>
            <person name="Cui F."/>
        </authorList>
    </citation>
    <scope>NUCLEOTIDE SEQUENCE [LARGE SCALE GENOMIC DNA]</scope>
    <source>
        <strain evidence="8">Lst14</strain>
    </source>
</reference>
<dbReference type="PANTHER" id="PTHR11610">
    <property type="entry name" value="LIPASE"/>
    <property type="match status" value="1"/>
</dbReference>
<dbReference type="InterPro" id="IPR029058">
    <property type="entry name" value="AB_hydrolase_fold"/>
</dbReference>
<dbReference type="PANTHER" id="PTHR11610:SF186">
    <property type="entry name" value="FI22312P1"/>
    <property type="match status" value="1"/>
</dbReference>
<feature type="compositionally biased region" description="Polar residues" evidence="5">
    <location>
        <begin position="722"/>
        <end position="733"/>
    </location>
</feature>
<evidence type="ECO:0000313" key="8">
    <source>
        <dbReference type="EMBL" id="RZF32036.1"/>
    </source>
</evidence>
<dbReference type="Pfam" id="PF00151">
    <property type="entry name" value="Lipase"/>
    <property type="match status" value="1"/>
</dbReference>
<organism evidence="8 9">
    <name type="scientific">Laodelphax striatellus</name>
    <name type="common">Small brown planthopper</name>
    <name type="synonym">Delphax striatella</name>
    <dbReference type="NCBI Taxonomy" id="195883"/>
    <lineage>
        <taxon>Eukaryota</taxon>
        <taxon>Metazoa</taxon>
        <taxon>Ecdysozoa</taxon>
        <taxon>Arthropoda</taxon>
        <taxon>Hexapoda</taxon>
        <taxon>Insecta</taxon>
        <taxon>Pterygota</taxon>
        <taxon>Neoptera</taxon>
        <taxon>Paraneoptera</taxon>
        <taxon>Hemiptera</taxon>
        <taxon>Auchenorrhyncha</taxon>
        <taxon>Fulgoroidea</taxon>
        <taxon>Delphacidae</taxon>
        <taxon>Criomorphinae</taxon>
        <taxon>Laodelphax</taxon>
    </lineage>
</organism>
<evidence type="ECO:0000256" key="4">
    <source>
        <dbReference type="RuleBase" id="RU004262"/>
    </source>
</evidence>
<dbReference type="EMBL" id="QKKF02037612">
    <property type="protein sequence ID" value="RZF32036.1"/>
    <property type="molecule type" value="Genomic_DNA"/>
</dbReference>
<gene>
    <name evidence="8" type="ORF">LSTR_LSTR007114</name>
</gene>
<comment type="caution">
    <text evidence="8">The sequence shown here is derived from an EMBL/GenBank/DDBJ whole genome shotgun (WGS) entry which is preliminary data.</text>
</comment>
<feature type="region of interest" description="Disordered" evidence="5">
    <location>
        <begin position="700"/>
        <end position="743"/>
    </location>
</feature>
<dbReference type="OrthoDB" id="199913at2759"/>
<dbReference type="FunCoup" id="A0A482WFP9">
    <property type="interactions" value="50"/>
</dbReference>
<accession>A0A482WFP9</accession>
<dbReference type="PRINTS" id="PR00821">
    <property type="entry name" value="TAGLIPASE"/>
</dbReference>
<dbReference type="InterPro" id="IPR013818">
    <property type="entry name" value="Lipase"/>
</dbReference>
<dbReference type="SUPFAM" id="SSF53474">
    <property type="entry name" value="alpha/beta-Hydrolases"/>
    <property type="match status" value="1"/>
</dbReference>
<feature type="region of interest" description="Disordered" evidence="5">
    <location>
        <begin position="980"/>
        <end position="1003"/>
    </location>
</feature>